<name>A0A9P7YXM8_9HELO</name>
<evidence type="ECO:0000313" key="1">
    <source>
        <dbReference type="EMBL" id="KAG9241626.1"/>
    </source>
</evidence>
<reference evidence="1" key="1">
    <citation type="journal article" date="2021" name="IMA Fungus">
        <title>Genomic characterization of three marine fungi, including Emericellopsis atlantica sp. nov. with signatures of a generalist lifestyle and marine biomass degradation.</title>
        <authorList>
            <person name="Hagestad O.C."/>
            <person name="Hou L."/>
            <person name="Andersen J.H."/>
            <person name="Hansen E.H."/>
            <person name="Altermark B."/>
            <person name="Li C."/>
            <person name="Kuhnert E."/>
            <person name="Cox R.J."/>
            <person name="Crous P.W."/>
            <person name="Spatafora J.W."/>
            <person name="Lail K."/>
            <person name="Amirebrahimi M."/>
            <person name="Lipzen A."/>
            <person name="Pangilinan J."/>
            <person name="Andreopoulos W."/>
            <person name="Hayes R.D."/>
            <person name="Ng V."/>
            <person name="Grigoriev I.V."/>
            <person name="Jackson S.A."/>
            <person name="Sutton T.D.S."/>
            <person name="Dobson A.D.W."/>
            <person name="Rama T."/>
        </authorList>
    </citation>
    <scope>NUCLEOTIDE SEQUENCE</scope>
    <source>
        <strain evidence="1">TRa3180A</strain>
    </source>
</reference>
<evidence type="ECO:0000313" key="2">
    <source>
        <dbReference type="Proteomes" id="UP000887226"/>
    </source>
</evidence>
<comment type="caution">
    <text evidence="1">The sequence shown here is derived from an EMBL/GenBank/DDBJ whole genome shotgun (WGS) entry which is preliminary data.</text>
</comment>
<dbReference type="AlphaFoldDB" id="A0A9P7YXM8"/>
<dbReference type="EMBL" id="MU254181">
    <property type="protein sequence ID" value="KAG9241626.1"/>
    <property type="molecule type" value="Genomic_DNA"/>
</dbReference>
<gene>
    <name evidence="1" type="ORF">BJ878DRAFT_519742</name>
</gene>
<proteinExistence type="predicted"/>
<sequence length="210" mass="23650">MSVNQTPAALISLLDGQPTTLYMHSLFSCHKVYIHSLRQPIPVRTTAPMCRTNTVTFSCRCTHIYSFFCREHHSTDPSSCQKFEGVKPSENHIPCSTCYIPVRSYFGRSISASVVLSVAVKEENRETMLDGGDEAVEAGDDKWKVEMQEEQGKELEVFYRLQTVSHKICLSYDLVESRWSVGEIFVDILCLYFGKVEQCRKTSAASSAAV</sequence>
<keyword evidence="2" id="KW-1185">Reference proteome</keyword>
<accession>A0A9P7YXM8</accession>
<dbReference type="Proteomes" id="UP000887226">
    <property type="component" value="Unassembled WGS sequence"/>
</dbReference>
<organism evidence="1 2">
    <name type="scientific">Calycina marina</name>
    <dbReference type="NCBI Taxonomy" id="1763456"/>
    <lineage>
        <taxon>Eukaryota</taxon>
        <taxon>Fungi</taxon>
        <taxon>Dikarya</taxon>
        <taxon>Ascomycota</taxon>
        <taxon>Pezizomycotina</taxon>
        <taxon>Leotiomycetes</taxon>
        <taxon>Helotiales</taxon>
        <taxon>Pezizellaceae</taxon>
        <taxon>Calycina</taxon>
    </lineage>
</organism>
<protein>
    <submittedName>
        <fullName evidence="1">Uncharacterized protein</fullName>
    </submittedName>
</protein>